<evidence type="ECO:0000313" key="1">
    <source>
        <dbReference type="EMBL" id="KDR23287.1"/>
    </source>
</evidence>
<protein>
    <submittedName>
        <fullName evidence="1">Uncharacterized protein</fullName>
    </submittedName>
</protein>
<keyword evidence="2" id="KW-1185">Reference proteome</keyword>
<dbReference type="Proteomes" id="UP000027135">
    <property type="component" value="Unassembled WGS sequence"/>
</dbReference>
<dbReference type="InParanoid" id="A0A067RHL9"/>
<accession>A0A067RHL9</accession>
<dbReference type="AlphaFoldDB" id="A0A067RHL9"/>
<dbReference type="EMBL" id="KK852468">
    <property type="protein sequence ID" value="KDR23287.1"/>
    <property type="molecule type" value="Genomic_DNA"/>
</dbReference>
<organism evidence="1 2">
    <name type="scientific">Zootermopsis nevadensis</name>
    <name type="common">Dampwood termite</name>
    <dbReference type="NCBI Taxonomy" id="136037"/>
    <lineage>
        <taxon>Eukaryota</taxon>
        <taxon>Metazoa</taxon>
        <taxon>Ecdysozoa</taxon>
        <taxon>Arthropoda</taxon>
        <taxon>Hexapoda</taxon>
        <taxon>Insecta</taxon>
        <taxon>Pterygota</taxon>
        <taxon>Neoptera</taxon>
        <taxon>Polyneoptera</taxon>
        <taxon>Dictyoptera</taxon>
        <taxon>Blattodea</taxon>
        <taxon>Blattoidea</taxon>
        <taxon>Termitoidae</taxon>
        <taxon>Termopsidae</taxon>
        <taxon>Zootermopsis</taxon>
    </lineage>
</organism>
<evidence type="ECO:0000313" key="2">
    <source>
        <dbReference type="Proteomes" id="UP000027135"/>
    </source>
</evidence>
<sequence>MSAGCKSSNSDSAVPLDAVRIRRMRRAIQTSVCSGRDWGHADFPKQMPIRARQLRVNQIPRRVEGRRMLTSACRTRTRRPENITKYRERPGKIS</sequence>
<name>A0A067RHL9_ZOONE</name>
<proteinExistence type="predicted"/>
<reference evidence="1 2" key="1">
    <citation type="journal article" date="2014" name="Nat. Commun.">
        <title>Molecular traces of alternative social organization in a termite genome.</title>
        <authorList>
            <person name="Terrapon N."/>
            <person name="Li C."/>
            <person name="Robertson H.M."/>
            <person name="Ji L."/>
            <person name="Meng X."/>
            <person name="Booth W."/>
            <person name="Chen Z."/>
            <person name="Childers C.P."/>
            <person name="Glastad K.M."/>
            <person name="Gokhale K."/>
            <person name="Gowin J."/>
            <person name="Gronenberg W."/>
            <person name="Hermansen R.A."/>
            <person name="Hu H."/>
            <person name="Hunt B.G."/>
            <person name="Huylmans A.K."/>
            <person name="Khalil S.M."/>
            <person name="Mitchell R.D."/>
            <person name="Munoz-Torres M.C."/>
            <person name="Mustard J.A."/>
            <person name="Pan H."/>
            <person name="Reese J.T."/>
            <person name="Scharf M.E."/>
            <person name="Sun F."/>
            <person name="Vogel H."/>
            <person name="Xiao J."/>
            <person name="Yang W."/>
            <person name="Yang Z."/>
            <person name="Yang Z."/>
            <person name="Zhou J."/>
            <person name="Zhu J."/>
            <person name="Brent C.S."/>
            <person name="Elsik C.G."/>
            <person name="Goodisman M.A."/>
            <person name="Liberles D.A."/>
            <person name="Roe R.M."/>
            <person name="Vargo E.L."/>
            <person name="Vilcinskas A."/>
            <person name="Wang J."/>
            <person name="Bornberg-Bauer E."/>
            <person name="Korb J."/>
            <person name="Zhang G."/>
            <person name="Liebig J."/>
        </authorList>
    </citation>
    <scope>NUCLEOTIDE SEQUENCE [LARGE SCALE GENOMIC DNA]</scope>
    <source>
        <tissue evidence="1">Whole organism</tissue>
    </source>
</reference>
<gene>
    <name evidence="1" type="ORF">L798_15594</name>
</gene>